<keyword evidence="1" id="KW-0732">Signal</keyword>
<sequence length="178" mass="19258">MSVQKIVLLLCISASVLVDIQGLAAEAPPRSATVDCSPPKIAVAVETSRRSILFQSWGAMVVGTATAFGVSPGVAQASKTLNKESGEWEEVEEADWQTAWKDRLSKAQSMSQEEIFMAARGAGNVNLKEGPESDASKKRRAMAGCREESFRKKSNVPNVKECNARVFQGDTSFMLDVM</sequence>
<dbReference type="AlphaFoldDB" id="A0A7S2U5L9"/>
<gene>
    <name evidence="2" type="ORF">ASEP1449_LOCUS1049</name>
</gene>
<organism evidence="2">
    <name type="scientific">Attheya septentrionalis</name>
    <dbReference type="NCBI Taxonomy" id="420275"/>
    <lineage>
        <taxon>Eukaryota</taxon>
        <taxon>Sar</taxon>
        <taxon>Stramenopiles</taxon>
        <taxon>Ochrophyta</taxon>
        <taxon>Bacillariophyta</taxon>
        <taxon>Coscinodiscophyceae</taxon>
        <taxon>Chaetocerotophycidae</taxon>
        <taxon>Chaetocerotales</taxon>
        <taxon>Attheyaceae</taxon>
        <taxon>Attheya</taxon>
    </lineage>
</organism>
<protein>
    <submittedName>
        <fullName evidence="2">Uncharacterized protein</fullName>
    </submittedName>
</protein>
<reference evidence="2" key="1">
    <citation type="submission" date="2021-01" db="EMBL/GenBank/DDBJ databases">
        <authorList>
            <person name="Corre E."/>
            <person name="Pelletier E."/>
            <person name="Niang G."/>
            <person name="Scheremetjew M."/>
            <person name="Finn R."/>
            <person name="Kale V."/>
            <person name="Holt S."/>
            <person name="Cochrane G."/>
            <person name="Meng A."/>
            <person name="Brown T."/>
            <person name="Cohen L."/>
        </authorList>
    </citation>
    <scope>NUCLEOTIDE SEQUENCE</scope>
    <source>
        <strain evidence="2">CCMP2084</strain>
    </source>
</reference>
<proteinExistence type="predicted"/>
<feature type="chain" id="PRO_5030800582" evidence="1">
    <location>
        <begin position="26"/>
        <end position="178"/>
    </location>
</feature>
<feature type="signal peptide" evidence="1">
    <location>
        <begin position="1"/>
        <end position="25"/>
    </location>
</feature>
<evidence type="ECO:0000313" key="2">
    <source>
        <dbReference type="EMBL" id="CAD9809226.1"/>
    </source>
</evidence>
<evidence type="ECO:0000256" key="1">
    <source>
        <dbReference type="SAM" id="SignalP"/>
    </source>
</evidence>
<name>A0A7S2U5L9_9STRA</name>
<accession>A0A7S2U5L9</accession>
<dbReference type="EMBL" id="HBHQ01001660">
    <property type="protein sequence ID" value="CAD9809226.1"/>
    <property type="molecule type" value="Transcribed_RNA"/>
</dbReference>